<keyword evidence="2" id="KW-0472">Membrane</keyword>
<evidence type="ECO:0008006" key="4">
    <source>
        <dbReference type="Google" id="ProtNLM"/>
    </source>
</evidence>
<evidence type="ECO:0000256" key="2">
    <source>
        <dbReference type="SAM" id="Phobius"/>
    </source>
</evidence>
<accession>A0A6M3IDX7</accession>
<proteinExistence type="predicted"/>
<evidence type="ECO:0000256" key="1">
    <source>
        <dbReference type="SAM" id="Coils"/>
    </source>
</evidence>
<dbReference type="EMBL" id="MT141171">
    <property type="protein sequence ID" value="QJA55655.1"/>
    <property type="molecule type" value="Genomic_DNA"/>
</dbReference>
<dbReference type="AlphaFoldDB" id="A0A6M3IDX7"/>
<protein>
    <recommendedName>
        <fullName evidence="4">t-SNARE coiled-coil homology domain-containing protein</fullName>
    </recommendedName>
</protein>
<feature type="transmembrane region" description="Helical" evidence="2">
    <location>
        <begin position="70"/>
        <end position="94"/>
    </location>
</feature>
<name>A0A6M3IDX7_9ZZZZ</name>
<keyword evidence="2" id="KW-1133">Transmembrane helix</keyword>
<organism evidence="3">
    <name type="scientific">viral metagenome</name>
    <dbReference type="NCBI Taxonomy" id="1070528"/>
    <lineage>
        <taxon>unclassified sequences</taxon>
        <taxon>metagenomes</taxon>
        <taxon>organismal metagenomes</taxon>
    </lineage>
</organism>
<gene>
    <name evidence="3" type="ORF">MM415B02016_0003</name>
</gene>
<keyword evidence="1" id="KW-0175">Coiled coil</keyword>
<feature type="coiled-coil region" evidence="1">
    <location>
        <begin position="30"/>
        <end position="64"/>
    </location>
</feature>
<evidence type="ECO:0000313" key="3">
    <source>
        <dbReference type="EMBL" id="QJA55655.1"/>
    </source>
</evidence>
<reference evidence="3" key="1">
    <citation type="submission" date="2020-03" db="EMBL/GenBank/DDBJ databases">
        <title>The deep terrestrial virosphere.</title>
        <authorList>
            <person name="Holmfeldt K."/>
            <person name="Nilsson E."/>
            <person name="Simone D."/>
            <person name="Lopez-Fernandez M."/>
            <person name="Wu X."/>
            <person name="de Brujin I."/>
            <person name="Lundin D."/>
            <person name="Andersson A."/>
            <person name="Bertilsson S."/>
            <person name="Dopson M."/>
        </authorList>
    </citation>
    <scope>NUCLEOTIDE SEQUENCE</scope>
    <source>
        <strain evidence="3">MM415B02016</strain>
    </source>
</reference>
<keyword evidence="2" id="KW-0812">Transmembrane</keyword>
<sequence length="95" mass="10874">MTMKNENLIIENLKILSRDVRDIRETIPNIARIEEHLKNLNGTVQRHEKEIDNLDIRCDGEDKRIDKISWILSGIASMAGAIGGFIVMIISKIFK</sequence>